<reference evidence="3" key="1">
    <citation type="journal article" date="2014" name="Int. J. Syst. Evol. Microbiol.">
        <title>Complete genome sequence of Corynebacterium casei LMG S-19264T (=DSM 44701T), isolated from a smear-ripened cheese.</title>
        <authorList>
            <consortium name="US DOE Joint Genome Institute (JGI-PGF)"/>
            <person name="Walter F."/>
            <person name="Albersmeier A."/>
            <person name="Kalinowski J."/>
            <person name="Ruckert C."/>
        </authorList>
    </citation>
    <scope>NUCLEOTIDE SEQUENCE</scope>
    <source>
        <strain evidence="3">CGMCC 1.15758</strain>
    </source>
</reference>
<comment type="caution">
    <text evidence="3">The sequence shown here is derived from an EMBL/GenBank/DDBJ whole genome shotgun (WGS) entry which is preliminary data.</text>
</comment>
<dbReference type="InterPro" id="IPR014161">
    <property type="entry name" value="Tol-Pal_TolA"/>
</dbReference>
<evidence type="ECO:0000313" key="3">
    <source>
        <dbReference type="EMBL" id="GGF95749.1"/>
    </source>
</evidence>
<keyword evidence="2" id="KW-0472">Membrane</keyword>
<name>A0A8J2Z3Y5_9GAMM</name>
<evidence type="ECO:0000256" key="1">
    <source>
        <dbReference type="SAM" id="Coils"/>
    </source>
</evidence>
<dbReference type="GO" id="GO:0019534">
    <property type="term" value="F:toxin transmembrane transporter activity"/>
    <property type="evidence" value="ECO:0007669"/>
    <property type="project" value="InterPro"/>
</dbReference>
<protein>
    <recommendedName>
        <fullName evidence="5">Protein TolA</fullName>
    </recommendedName>
</protein>
<evidence type="ECO:0000313" key="4">
    <source>
        <dbReference type="Proteomes" id="UP000636949"/>
    </source>
</evidence>
<feature type="transmembrane region" description="Helical" evidence="2">
    <location>
        <begin position="12"/>
        <end position="33"/>
    </location>
</feature>
<keyword evidence="2" id="KW-1133">Transmembrane helix</keyword>
<evidence type="ECO:0008006" key="5">
    <source>
        <dbReference type="Google" id="ProtNLM"/>
    </source>
</evidence>
<reference evidence="3" key="2">
    <citation type="submission" date="2020-09" db="EMBL/GenBank/DDBJ databases">
        <authorList>
            <person name="Sun Q."/>
            <person name="Zhou Y."/>
        </authorList>
    </citation>
    <scope>NUCLEOTIDE SEQUENCE</scope>
    <source>
        <strain evidence="3">CGMCC 1.15758</strain>
    </source>
</reference>
<accession>A0A8J2Z3Y5</accession>
<dbReference type="OrthoDB" id="5625889at2"/>
<dbReference type="AlphaFoldDB" id="A0A8J2Z3Y5"/>
<evidence type="ECO:0000256" key="2">
    <source>
        <dbReference type="SAM" id="Phobius"/>
    </source>
</evidence>
<dbReference type="Gene3D" id="3.30.1150.10">
    <property type="match status" value="1"/>
</dbReference>
<dbReference type="RefSeq" id="WP_157968222.1">
    <property type="nucleotide sequence ID" value="NZ_BMJS01000009.1"/>
</dbReference>
<dbReference type="EMBL" id="BMJS01000009">
    <property type="protein sequence ID" value="GGF95749.1"/>
    <property type="molecule type" value="Genomic_DNA"/>
</dbReference>
<dbReference type="NCBIfam" id="TIGR02794">
    <property type="entry name" value="tolA_full"/>
    <property type="match status" value="1"/>
</dbReference>
<keyword evidence="2" id="KW-0812">Transmembrane</keyword>
<gene>
    <name evidence="3" type="ORF">GCM10010995_11250</name>
</gene>
<keyword evidence="1" id="KW-0175">Coiled coil</keyword>
<organism evidence="3 4">
    <name type="scientific">Cysteiniphilum litorale</name>
    <dbReference type="NCBI Taxonomy" id="2056700"/>
    <lineage>
        <taxon>Bacteria</taxon>
        <taxon>Pseudomonadati</taxon>
        <taxon>Pseudomonadota</taxon>
        <taxon>Gammaproteobacteria</taxon>
        <taxon>Thiotrichales</taxon>
        <taxon>Fastidiosibacteraceae</taxon>
        <taxon>Cysteiniphilum</taxon>
    </lineage>
</organism>
<keyword evidence="4" id="KW-1185">Reference proteome</keyword>
<feature type="coiled-coil region" evidence="1">
    <location>
        <begin position="64"/>
        <end position="226"/>
    </location>
</feature>
<proteinExistence type="predicted"/>
<dbReference type="GO" id="GO:0016020">
    <property type="term" value="C:membrane"/>
    <property type="evidence" value="ECO:0007669"/>
    <property type="project" value="InterPro"/>
</dbReference>
<sequence length="345" mass="37367">MAATATPERLSFCYSILLHVALVIGLIIIASVLQTKKNTLNLAGGRTVVTLNSKEIVQATAISSESVDQQVAQFDQKQKELKQEKLAKEQLRQQKIKAIEEKIATAHAAEIKRQEELKAADAAKQKALAEAKLKAEAEARAKEMQKQKALAQAEKEKVAKAEKAEKEKQEKALKAQQEAQKLAEAKKAQAEKEAKEAKEAKKAALKAQAEEKEKVAREAKAAAARKAALDALRQSALNDLNAQSAEAHAQSATEKALQAYASAYKARIEAVWIMDDCRKISADHLPTVMVTPGSNPTISVSSGSAQCDRSLLLAFKNAQAPSLPQDARARELIAQGIDFKFGQQG</sequence>
<dbReference type="Proteomes" id="UP000636949">
    <property type="component" value="Unassembled WGS sequence"/>
</dbReference>
<dbReference type="GO" id="GO:0043213">
    <property type="term" value="P:bacteriocin transport"/>
    <property type="evidence" value="ECO:0007669"/>
    <property type="project" value="InterPro"/>
</dbReference>